<feature type="region of interest" description="Disordered" evidence="1">
    <location>
        <begin position="1"/>
        <end position="38"/>
    </location>
</feature>
<evidence type="ECO:0000313" key="2">
    <source>
        <dbReference type="EMBL" id="GBM88693.1"/>
    </source>
</evidence>
<name>A0A4Y2JEF6_ARAVE</name>
<feature type="compositionally biased region" description="Basic and acidic residues" evidence="1">
    <location>
        <begin position="14"/>
        <end position="23"/>
    </location>
</feature>
<organism evidence="2 3">
    <name type="scientific">Araneus ventricosus</name>
    <name type="common">Orbweaver spider</name>
    <name type="synonym">Epeira ventricosa</name>
    <dbReference type="NCBI Taxonomy" id="182803"/>
    <lineage>
        <taxon>Eukaryota</taxon>
        <taxon>Metazoa</taxon>
        <taxon>Ecdysozoa</taxon>
        <taxon>Arthropoda</taxon>
        <taxon>Chelicerata</taxon>
        <taxon>Arachnida</taxon>
        <taxon>Araneae</taxon>
        <taxon>Araneomorphae</taxon>
        <taxon>Entelegynae</taxon>
        <taxon>Araneoidea</taxon>
        <taxon>Araneidae</taxon>
        <taxon>Araneus</taxon>
    </lineage>
</organism>
<evidence type="ECO:0000256" key="1">
    <source>
        <dbReference type="SAM" id="MobiDB-lite"/>
    </source>
</evidence>
<proteinExistence type="predicted"/>
<evidence type="ECO:0000313" key="3">
    <source>
        <dbReference type="Proteomes" id="UP000499080"/>
    </source>
</evidence>
<accession>A0A4Y2JEF6</accession>
<dbReference type="AlphaFoldDB" id="A0A4Y2JEF6"/>
<keyword evidence="3" id="KW-1185">Reference proteome</keyword>
<protein>
    <submittedName>
        <fullName evidence="2">Uncharacterized protein</fullName>
    </submittedName>
</protein>
<feature type="compositionally biased region" description="Acidic residues" evidence="1">
    <location>
        <begin position="1"/>
        <end position="10"/>
    </location>
</feature>
<dbReference type="EMBL" id="BGPR01003483">
    <property type="protein sequence ID" value="GBM88693.1"/>
    <property type="molecule type" value="Genomic_DNA"/>
</dbReference>
<comment type="caution">
    <text evidence="2">The sequence shown here is derived from an EMBL/GenBank/DDBJ whole genome shotgun (WGS) entry which is preliminary data.</text>
</comment>
<dbReference type="Proteomes" id="UP000499080">
    <property type="component" value="Unassembled WGS sequence"/>
</dbReference>
<gene>
    <name evidence="2" type="ORF">AVEN_195790_1</name>
</gene>
<sequence length="99" mass="11513">MILSETDEALSENFHQKGSERTSRAQNAHHVQEMFTLNRGNSTSQASLKLDLQIREYGRFCITAFISMSAKFMDSRKIDKSCRFPWSRYILALIESYKN</sequence>
<reference evidence="2 3" key="1">
    <citation type="journal article" date="2019" name="Sci. Rep.">
        <title>Orb-weaving spider Araneus ventricosus genome elucidates the spidroin gene catalogue.</title>
        <authorList>
            <person name="Kono N."/>
            <person name="Nakamura H."/>
            <person name="Ohtoshi R."/>
            <person name="Moran D.A.P."/>
            <person name="Shinohara A."/>
            <person name="Yoshida Y."/>
            <person name="Fujiwara M."/>
            <person name="Mori M."/>
            <person name="Tomita M."/>
            <person name="Arakawa K."/>
        </authorList>
    </citation>
    <scope>NUCLEOTIDE SEQUENCE [LARGE SCALE GENOMIC DNA]</scope>
</reference>